<reference evidence="9 10" key="1">
    <citation type="submission" date="2018-07" db="EMBL/GenBank/DDBJ databases">
        <title>The genomes of Aspergillus section Nigri reveals drivers in fungal speciation.</title>
        <authorList>
            <consortium name="DOE Joint Genome Institute"/>
            <person name="Vesth T.C."/>
            <person name="Nybo J."/>
            <person name="Theobald S."/>
            <person name="Brandl J."/>
            <person name="Frisvad J.C."/>
            <person name="Nielsen K.F."/>
            <person name="Lyhne E.K."/>
            <person name="Kogle M.E."/>
            <person name="Kuo A."/>
            <person name="Riley R."/>
            <person name="Clum A."/>
            <person name="Nolan M."/>
            <person name="Lipzen A."/>
            <person name="Salamov A."/>
            <person name="Henrissat B."/>
            <person name="Wiebenga A."/>
            <person name="De vries R.P."/>
            <person name="Grigoriev I.V."/>
            <person name="Mortensen U.H."/>
            <person name="Andersen M.R."/>
            <person name="Baker S.E."/>
        </authorList>
    </citation>
    <scope>NUCLEOTIDE SEQUENCE [LARGE SCALE GENOMIC DNA]</scope>
    <source>
        <strain evidence="9 10">CBS 139.54b</strain>
    </source>
</reference>
<accession>A0A3F3Q659</accession>
<keyword evidence="3 8" id="KW-0812">Transmembrane</keyword>
<dbReference type="GO" id="GO:0030007">
    <property type="term" value="P:intracellular potassium ion homeostasis"/>
    <property type="evidence" value="ECO:0007669"/>
    <property type="project" value="TreeGrafter"/>
</dbReference>
<dbReference type="PANTHER" id="PTHR31064:SF37">
    <property type="entry name" value="TRANSPORTER, PUTATIVE (EUROFUNG)-RELATED"/>
    <property type="match status" value="1"/>
</dbReference>
<feature type="region of interest" description="Disordered" evidence="7">
    <location>
        <begin position="203"/>
        <end position="225"/>
    </location>
</feature>
<dbReference type="Proteomes" id="UP000253729">
    <property type="component" value="Unassembled WGS sequence"/>
</dbReference>
<dbReference type="GeneID" id="38137333"/>
<dbReference type="EMBL" id="KZ852042">
    <property type="protein sequence ID" value="RDH34653.1"/>
    <property type="molecule type" value="Genomic_DNA"/>
</dbReference>
<dbReference type="STRING" id="1341132.A0A3F3Q659"/>
<feature type="transmembrane region" description="Helical" evidence="8">
    <location>
        <begin position="343"/>
        <end position="370"/>
    </location>
</feature>
<evidence type="ECO:0000313" key="10">
    <source>
        <dbReference type="Proteomes" id="UP000253729"/>
    </source>
</evidence>
<feature type="transmembrane region" description="Helical" evidence="8">
    <location>
        <begin position="459"/>
        <end position="481"/>
    </location>
</feature>
<evidence type="ECO:0000256" key="6">
    <source>
        <dbReference type="ARBA" id="ARBA00023136"/>
    </source>
</evidence>
<evidence type="ECO:0000256" key="3">
    <source>
        <dbReference type="ARBA" id="ARBA00022692"/>
    </source>
</evidence>
<feature type="transmembrane region" description="Helical" evidence="8">
    <location>
        <begin position="85"/>
        <end position="109"/>
    </location>
</feature>
<evidence type="ECO:0000256" key="1">
    <source>
        <dbReference type="ARBA" id="ARBA00004141"/>
    </source>
</evidence>
<keyword evidence="6 8" id="KW-0472">Membrane</keyword>
<organism evidence="9 10">
    <name type="scientific">Aspergillus welwitschiae</name>
    <dbReference type="NCBI Taxonomy" id="1341132"/>
    <lineage>
        <taxon>Eukaryota</taxon>
        <taxon>Fungi</taxon>
        <taxon>Dikarya</taxon>
        <taxon>Ascomycota</taxon>
        <taxon>Pezizomycotina</taxon>
        <taxon>Eurotiomycetes</taxon>
        <taxon>Eurotiomycetidae</taxon>
        <taxon>Eurotiales</taxon>
        <taxon>Aspergillaceae</taxon>
        <taxon>Aspergillus</taxon>
        <taxon>Aspergillus subgen. Circumdati</taxon>
    </lineage>
</organism>
<feature type="transmembrane region" description="Helical" evidence="8">
    <location>
        <begin position="407"/>
        <end position="425"/>
    </location>
</feature>
<feature type="transmembrane region" description="Helical" evidence="8">
    <location>
        <begin position="312"/>
        <end position="331"/>
    </location>
</feature>
<feature type="transmembrane region" description="Helical" evidence="8">
    <location>
        <begin position="52"/>
        <end position="73"/>
    </location>
</feature>
<feature type="compositionally biased region" description="Polar residues" evidence="7">
    <location>
        <begin position="134"/>
        <end position="148"/>
    </location>
</feature>
<keyword evidence="2" id="KW-0813">Transport</keyword>
<dbReference type="GO" id="GO:0140107">
    <property type="term" value="F:high-affinity potassium ion transmembrane transporter activity"/>
    <property type="evidence" value="ECO:0007669"/>
    <property type="project" value="TreeGrafter"/>
</dbReference>
<keyword evidence="4 8" id="KW-1133">Transmembrane helix</keyword>
<evidence type="ECO:0000256" key="5">
    <source>
        <dbReference type="ARBA" id="ARBA00023065"/>
    </source>
</evidence>
<evidence type="ECO:0000256" key="2">
    <source>
        <dbReference type="ARBA" id="ARBA00022448"/>
    </source>
</evidence>
<comment type="subcellular location">
    <subcellularLocation>
        <location evidence="1">Membrane</location>
        <topology evidence="1">Multi-pass membrane protein</topology>
    </subcellularLocation>
</comment>
<dbReference type="InterPro" id="IPR003445">
    <property type="entry name" value="Cat_transpt"/>
</dbReference>
<proteinExistence type="predicted"/>
<dbReference type="GO" id="GO:1990573">
    <property type="term" value="P:potassium ion import across plasma membrane"/>
    <property type="evidence" value="ECO:0007669"/>
    <property type="project" value="TreeGrafter"/>
</dbReference>
<dbReference type="InterPro" id="IPR051143">
    <property type="entry name" value="TrkH_K-transport"/>
</dbReference>
<gene>
    <name evidence="9" type="ORF">BDQ94DRAFT_158619</name>
</gene>
<keyword evidence="10" id="KW-1185">Reference proteome</keyword>
<keyword evidence="5" id="KW-0406">Ion transport</keyword>
<dbReference type="RefSeq" id="XP_026627675.1">
    <property type="nucleotide sequence ID" value="XM_026768977.1"/>
</dbReference>
<name>A0A3F3Q659_9EURO</name>
<protein>
    <submittedName>
        <fullName evidence="9">Cation transporter</fullName>
    </submittedName>
</protein>
<sequence>MTGHGQIVALTKATLSVLLPFNYRTLHCVFFMTTSVICGAIVWATSRSSRPVPYVDSLFLCISALAGAGLRTVELSTLRPFQQSVIFTLLVIGHRVLLSLSVPLTRWLFLDEKLRHIDKMIRRADPSTARILTSSSVNMRKGNKSPTEALTPDQDNADLNGEDKIQWVDDDNNQFSHLSRRKTQHHHQHRVFPMVGVGARLDLENHPRDGPSRLPNTDDAGDEQPTMRTLVREIWKYAASKYLDSRNSRFHGLTPEERERLGGVEYLALKFLIMLIIVYWLTCLSFGILAVGYWIKAYHPGLAASNNGASPFWMGAFLAVSAFVNNGMSLLDNSMVPFRESTYLLLVLGLLILAGNTLYPCLLRFIIWSIRKMLPARPSWVKWVVTLDFILDHPRRLYTHIFPSRHSWYLLATVIVLNGVQWISFETLSLRNKEVQRIPLRFRILDGLFQSVSNRFGGFHLVSIGGLSQGLLILYGLMMLIPPHPVLITMRNTNVYEERSVAIYDEDDRPDFIPSIPYRFPSNCFTQSLVHTAPIQSLRVESSRTNWTRLQLSHQFGSDLMWIALGTLAISIAEHDHYTQDPVTFSTVNILFEVLSGYAGSGLSVGGPVGRQFSLCGSWHPISKVILCILILKGRHHDLPRAIDRLSMLPSESLAWAEEEDAALRREDA</sequence>
<evidence type="ECO:0000313" key="9">
    <source>
        <dbReference type="EMBL" id="RDH34653.1"/>
    </source>
</evidence>
<dbReference type="GO" id="GO:0005886">
    <property type="term" value="C:plasma membrane"/>
    <property type="evidence" value="ECO:0007669"/>
    <property type="project" value="TreeGrafter"/>
</dbReference>
<dbReference type="Pfam" id="PF02386">
    <property type="entry name" value="TrkH"/>
    <property type="match status" value="1"/>
</dbReference>
<dbReference type="AlphaFoldDB" id="A0A3F3Q659"/>
<feature type="transmembrane region" description="Helical" evidence="8">
    <location>
        <begin position="267"/>
        <end position="292"/>
    </location>
</feature>
<evidence type="ECO:0000256" key="4">
    <source>
        <dbReference type="ARBA" id="ARBA00022989"/>
    </source>
</evidence>
<feature type="region of interest" description="Disordered" evidence="7">
    <location>
        <begin position="134"/>
        <end position="159"/>
    </location>
</feature>
<dbReference type="PANTHER" id="PTHR31064">
    <property type="entry name" value="POTASSIUM TRANSPORT PROTEIN DDB_G0292412-RELATED"/>
    <property type="match status" value="1"/>
</dbReference>
<feature type="transmembrane region" description="Helical" evidence="8">
    <location>
        <begin position="24"/>
        <end position="45"/>
    </location>
</feature>
<evidence type="ECO:0000256" key="7">
    <source>
        <dbReference type="SAM" id="MobiDB-lite"/>
    </source>
</evidence>
<evidence type="ECO:0000256" key="8">
    <source>
        <dbReference type="SAM" id="Phobius"/>
    </source>
</evidence>